<protein>
    <submittedName>
        <fullName evidence="11">DEAD/DEAH box helicase</fullName>
    </submittedName>
</protein>
<feature type="compositionally biased region" description="Basic and acidic residues" evidence="7">
    <location>
        <begin position="611"/>
        <end position="634"/>
    </location>
</feature>
<dbReference type="InterPro" id="IPR001650">
    <property type="entry name" value="Helicase_C-like"/>
</dbReference>
<dbReference type="CDD" id="cd00268">
    <property type="entry name" value="DEADc"/>
    <property type="match status" value="1"/>
</dbReference>
<dbReference type="InterPro" id="IPR050079">
    <property type="entry name" value="DEAD_box_RNA_helicase"/>
</dbReference>
<organism evidence="11 12">
    <name type="scientific">Catenulispora pinistramenti</name>
    <dbReference type="NCBI Taxonomy" id="2705254"/>
    <lineage>
        <taxon>Bacteria</taxon>
        <taxon>Bacillati</taxon>
        <taxon>Actinomycetota</taxon>
        <taxon>Actinomycetes</taxon>
        <taxon>Catenulisporales</taxon>
        <taxon>Catenulisporaceae</taxon>
        <taxon>Catenulispora</taxon>
    </lineage>
</organism>
<feature type="compositionally biased region" description="Acidic residues" evidence="7">
    <location>
        <begin position="29"/>
        <end position="52"/>
    </location>
</feature>
<dbReference type="SUPFAM" id="SSF52540">
    <property type="entry name" value="P-loop containing nucleoside triphosphate hydrolases"/>
    <property type="match status" value="1"/>
</dbReference>
<proteinExistence type="inferred from homology"/>
<feature type="compositionally biased region" description="Acidic residues" evidence="7">
    <location>
        <begin position="59"/>
        <end position="69"/>
    </location>
</feature>
<gene>
    <name evidence="11" type="ORF">KGQ19_23080</name>
</gene>
<feature type="compositionally biased region" description="Basic and acidic residues" evidence="7">
    <location>
        <begin position="811"/>
        <end position="835"/>
    </location>
</feature>
<dbReference type="Gene3D" id="3.40.50.300">
    <property type="entry name" value="P-loop containing nucleotide triphosphate hydrolases"/>
    <property type="match status" value="2"/>
</dbReference>
<dbReference type="Pfam" id="PF00271">
    <property type="entry name" value="Helicase_C"/>
    <property type="match status" value="1"/>
</dbReference>
<keyword evidence="2" id="KW-0378">Hydrolase</keyword>
<evidence type="ECO:0000256" key="2">
    <source>
        <dbReference type="ARBA" id="ARBA00022801"/>
    </source>
</evidence>
<comment type="similarity">
    <text evidence="5">Belongs to the DEAD box helicase family.</text>
</comment>
<dbReference type="RefSeq" id="WP_212011346.1">
    <property type="nucleotide sequence ID" value="NZ_JAAFYZ010000081.1"/>
</dbReference>
<dbReference type="InterPro" id="IPR011545">
    <property type="entry name" value="DEAD/DEAH_box_helicase_dom"/>
</dbReference>
<feature type="compositionally biased region" description="Basic and acidic residues" evidence="7">
    <location>
        <begin position="849"/>
        <end position="861"/>
    </location>
</feature>
<evidence type="ECO:0000256" key="4">
    <source>
        <dbReference type="ARBA" id="ARBA00022840"/>
    </source>
</evidence>
<feature type="compositionally biased region" description="Basic and acidic residues" evidence="7">
    <location>
        <begin position="481"/>
        <end position="576"/>
    </location>
</feature>
<dbReference type="PROSITE" id="PS51194">
    <property type="entry name" value="HELICASE_CTER"/>
    <property type="match status" value="1"/>
</dbReference>
<dbReference type="InterPro" id="IPR014014">
    <property type="entry name" value="RNA_helicase_DEAD_Q_motif"/>
</dbReference>
<evidence type="ECO:0000313" key="11">
    <source>
        <dbReference type="EMBL" id="MBS2549753.1"/>
    </source>
</evidence>
<dbReference type="GO" id="GO:0004386">
    <property type="term" value="F:helicase activity"/>
    <property type="evidence" value="ECO:0007669"/>
    <property type="project" value="UniProtKB-KW"/>
</dbReference>
<dbReference type="Proteomes" id="UP000730482">
    <property type="component" value="Unassembled WGS sequence"/>
</dbReference>
<evidence type="ECO:0000256" key="1">
    <source>
        <dbReference type="ARBA" id="ARBA00022741"/>
    </source>
</evidence>
<feature type="domain" description="Helicase C-terminal" evidence="9">
    <location>
        <begin position="310"/>
        <end position="461"/>
    </location>
</feature>
<dbReference type="PANTHER" id="PTHR47959:SF13">
    <property type="entry name" value="ATP-DEPENDENT RNA HELICASE RHLE"/>
    <property type="match status" value="1"/>
</dbReference>
<feature type="short sequence motif" description="Q motif" evidence="6">
    <location>
        <begin position="76"/>
        <end position="104"/>
    </location>
</feature>
<dbReference type="CDD" id="cd18787">
    <property type="entry name" value="SF2_C_DEAD"/>
    <property type="match status" value="1"/>
</dbReference>
<dbReference type="SMART" id="SM00487">
    <property type="entry name" value="DEXDc"/>
    <property type="match status" value="1"/>
</dbReference>
<feature type="domain" description="DEAD-box RNA helicase Q" evidence="10">
    <location>
        <begin position="76"/>
        <end position="104"/>
    </location>
</feature>
<evidence type="ECO:0000256" key="7">
    <source>
        <dbReference type="SAM" id="MobiDB-lite"/>
    </source>
</evidence>
<evidence type="ECO:0000259" key="10">
    <source>
        <dbReference type="PROSITE" id="PS51195"/>
    </source>
</evidence>
<dbReference type="PROSITE" id="PS51192">
    <property type="entry name" value="HELICASE_ATP_BIND_1"/>
    <property type="match status" value="1"/>
</dbReference>
<feature type="compositionally biased region" description="Polar residues" evidence="7">
    <location>
        <begin position="777"/>
        <end position="789"/>
    </location>
</feature>
<dbReference type="PROSITE" id="PS51195">
    <property type="entry name" value="Q_MOTIF"/>
    <property type="match status" value="1"/>
</dbReference>
<feature type="compositionally biased region" description="Basic and acidic residues" evidence="7">
    <location>
        <begin position="747"/>
        <end position="757"/>
    </location>
</feature>
<feature type="compositionally biased region" description="Polar residues" evidence="7">
    <location>
        <begin position="716"/>
        <end position="727"/>
    </location>
</feature>
<reference evidence="11 12" key="1">
    <citation type="submission" date="2020-02" db="EMBL/GenBank/DDBJ databases">
        <title>Acidophilic actinobacteria isolated from forest soil.</title>
        <authorList>
            <person name="Golinska P."/>
        </authorList>
    </citation>
    <scope>NUCLEOTIDE SEQUENCE [LARGE SCALE GENOMIC DNA]</scope>
    <source>
        <strain evidence="11 12">NL8</strain>
    </source>
</reference>
<keyword evidence="12" id="KW-1185">Reference proteome</keyword>
<dbReference type="Pfam" id="PF00270">
    <property type="entry name" value="DEAD"/>
    <property type="match status" value="1"/>
</dbReference>
<evidence type="ECO:0000259" key="8">
    <source>
        <dbReference type="PROSITE" id="PS51192"/>
    </source>
</evidence>
<dbReference type="InterPro" id="IPR027417">
    <property type="entry name" value="P-loop_NTPase"/>
</dbReference>
<dbReference type="EMBL" id="JAAFYZ010000081">
    <property type="protein sequence ID" value="MBS2549753.1"/>
    <property type="molecule type" value="Genomic_DNA"/>
</dbReference>
<accession>A0ABS5KUN2</accession>
<dbReference type="InterPro" id="IPR014001">
    <property type="entry name" value="Helicase_ATP-bd"/>
</dbReference>
<dbReference type="PANTHER" id="PTHR47959">
    <property type="entry name" value="ATP-DEPENDENT RNA HELICASE RHLE-RELATED"/>
    <property type="match status" value="1"/>
</dbReference>
<name>A0ABS5KUN2_9ACTN</name>
<feature type="domain" description="Helicase ATP-binding" evidence="8">
    <location>
        <begin position="107"/>
        <end position="280"/>
    </location>
</feature>
<feature type="region of interest" description="Disordered" evidence="7">
    <location>
        <begin position="1"/>
        <end position="78"/>
    </location>
</feature>
<keyword evidence="3 11" id="KW-0347">Helicase</keyword>
<keyword evidence="1" id="KW-0547">Nucleotide-binding</keyword>
<keyword evidence="4" id="KW-0067">ATP-binding</keyword>
<evidence type="ECO:0000259" key="9">
    <source>
        <dbReference type="PROSITE" id="PS51194"/>
    </source>
</evidence>
<evidence type="ECO:0000256" key="5">
    <source>
        <dbReference type="ARBA" id="ARBA00038437"/>
    </source>
</evidence>
<dbReference type="SMART" id="SM00490">
    <property type="entry name" value="HELICc"/>
    <property type="match status" value="1"/>
</dbReference>
<comment type="caution">
    <text evidence="11">The sequence shown here is derived from an EMBL/GenBank/DDBJ whole genome shotgun (WGS) entry which is preliminary data.</text>
</comment>
<evidence type="ECO:0000256" key="6">
    <source>
        <dbReference type="PROSITE-ProRule" id="PRU00552"/>
    </source>
</evidence>
<feature type="compositionally biased region" description="Basic and acidic residues" evidence="7">
    <location>
        <begin position="790"/>
        <end position="804"/>
    </location>
</feature>
<dbReference type="InterPro" id="IPR044742">
    <property type="entry name" value="DEAD/DEAH_RhlB"/>
</dbReference>
<feature type="region of interest" description="Disordered" evidence="7">
    <location>
        <begin position="481"/>
        <end position="861"/>
    </location>
</feature>
<feature type="compositionally biased region" description="Polar residues" evidence="7">
    <location>
        <begin position="693"/>
        <end position="705"/>
    </location>
</feature>
<evidence type="ECO:0000256" key="3">
    <source>
        <dbReference type="ARBA" id="ARBA00022806"/>
    </source>
</evidence>
<evidence type="ECO:0000313" key="12">
    <source>
        <dbReference type="Proteomes" id="UP000730482"/>
    </source>
</evidence>
<sequence length="861" mass="94774">MSEFTPENDVLRAESTPAADIDETFAIVDELDDATDDITDDTDDEAFDDAADDEHVADLDDDEADDDTAPAESEAPAFTELGLPEELVKKLAENGVHSTFPIQAATIPDALAGRHVLGKARTGSGKTLAFGLAALANLKGKRARKGKPLALVLVPTRELAMQVTDALQPYGFAVGADIAAVYGGAPMYKQVFALRRGVELLVATPGRLTDLIEQGECDLSEVEIAILDEADQMADMGFMPIVTELLSQTDPAGQRLLFSATLDGAVDELVRQYLTDPVLHSVTPDDEDSSQMDHHLLIVEPADKALVTAEIAARHTPGEDDGRRTILFARTKLGADRIAEKIREAGVSALALHGGMTQRARTKTLADFKDGRVPVLVATDVAARGIHVDGIDLVLHVDPAGDPKDYLHRAGRTARAGESGTVVTLVLPKQRKATQRLLQSAGVDAELTKVAPSSETLRELTGGRPVAEYIAEADAYHAARRAARESRMTDDRREGRGGREGLRAGREGFGGRDNRDGSRPDRFDRNHRGGRFEERDNRAGSRERTSFNSGERRPFADRERTGFGDRDNRGQGRGFDRSSSGRGFDRDNRSSFGDRGAGRSFDRNGSQGGGFDRDRTDRGESRSFDRNSSERGFDRNGSGRGFDRDNRGSYGNRDNNRDNRSGERRNFTDRDNRGGSENRGGGFNGGERRSFDRNSSQGRSDNRGSYGNREGRTFDRNTSGRSDNRGSYGNRDNRGGSEGRSGGFNGGERRSFDRDNRTTGGTSSYGQRRGFDRDNRSTGGTNDRPQNRTFGDRRSNDRNDDRYSQRPGFDGPRRHTDRDNRTNTDRPAERRDFNERTAFGRPRGGYSNDQRDNRPPRDRRW</sequence>
<feature type="compositionally biased region" description="Basic and acidic residues" evidence="7">
    <location>
        <begin position="654"/>
        <end position="676"/>
    </location>
</feature>